<accession>A0A2Z6M789</accession>
<protein>
    <submittedName>
        <fullName evidence="1">Uncharacterized protein</fullName>
    </submittedName>
</protein>
<proteinExistence type="predicted"/>
<dbReference type="AlphaFoldDB" id="A0A2Z6M789"/>
<name>A0A2Z6M789_TRISU</name>
<evidence type="ECO:0000313" key="1">
    <source>
        <dbReference type="EMBL" id="GAU25953.1"/>
    </source>
</evidence>
<keyword evidence="2" id="KW-1185">Reference proteome</keyword>
<sequence length="276" mass="31540">MEVGGGDKSNGNRKRKRGSLKKKIHIDEKVEIVDFVLVEEFGRWFSRIMASGKNCPLWKEYAIYCVYERGLIRPLPPLTELRIKDLLFGLCIDMNYQEFRWGGVIFDHCDGTNERSIFFPDLGDEMKDGVKQLRITQDGMNQLRIVSMKLIWYDVRTRKDFAETIREWTCNVKELWREMVVEVIGDYNILTLNEVRLALNLSKNLLKGGSSEPSDNVHCDAASLGNAIGSNIGIADRPKENGDSSNMLDADQNCGSTSPIHLVDGELRRILFYKKV</sequence>
<evidence type="ECO:0000313" key="2">
    <source>
        <dbReference type="Proteomes" id="UP000242715"/>
    </source>
</evidence>
<gene>
    <name evidence="1" type="ORF">TSUD_373540</name>
</gene>
<dbReference type="EMBL" id="DF973326">
    <property type="protein sequence ID" value="GAU25953.1"/>
    <property type="molecule type" value="Genomic_DNA"/>
</dbReference>
<organism evidence="1 2">
    <name type="scientific">Trifolium subterraneum</name>
    <name type="common">Subterranean clover</name>
    <dbReference type="NCBI Taxonomy" id="3900"/>
    <lineage>
        <taxon>Eukaryota</taxon>
        <taxon>Viridiplantae</taxon>
        <taxon>Streptophyta</taxon>
        <taxon>Embryophyta</taxon>
        <taxon>Tracheophyta</taxon>
        <taxon>Spermatophyta</taxon>
        <taxon>Magnoliopsida</taxon>
        <taxon>eudicotyledons</taxon>
        <taxon>Gunneridae</taxon>
        <taxon>Pentapetalae</taxon>
        <taxon>rosids</taxon>
        <taxon>fabids</taxon>
        <taxon>Fabales</taxon>
        <taxon>Fabaceae</taxon>
        <taxon>Papilionoideae</taxon>
        <taxon>50 kb inversion clade</taxon>
        <taxon>NPAAA clade</taxon>
        <taxon>Hologalegina</taxon>
        <taxon>IRL clade</taxon>
        <taxon>Trifolieae</taxon>
        <taxon>Trifolium</taxon>
    </lineage>
</organism>
<reference evidence="2" key="1">
    <citation type="journal article" date="2017" name="Front. Plant Sci.">
        <title>Climate Clever Clovers: New Paradigm to Reduce the Environmental Footprint of Ruminants by Breeding Low Methanogenic Forages Utilizing Haplotype Variation.</title>
        <authorList>
            <person name="Kaur P."/>
            <person name="Appels R."/>
            <person name="Bayer P.E."/>
            <person name="Keeble-Gagnere G."/>
            <person name="Wang J."/>
            <person name="Hirakawa H."/>
            <person name="Shirasawa K."/>
            <person name="Vercoe P."/>
            <person name="Stefanova K."/>
            <person name="Durmic Z."/>
            <person name="Nichols P."/>
            <person name="Revell C."/>
            <person name="Isobe S.N."/>
            <person name="Edwards D."/>
            <person name="Erskine W."/>
        </authorList>
    </citation>
    <scope>NUCLEOTIDE SEQUENCE [LARGE SCALE GENOMIC DNA]</scope>
    <source>
        <strain evidence="2">cv. Daliak</strain>
    </source>
</reference>
<dbReference type="OrthoDB" id="1421979at2759"/>
<dbReference type="Proteomes" id="UP000242715">
    <property type="component" value="Unassembled WGS sequence"/>
</dbReference>